<dbReference type="InterPro" id="IPR001878">
    <property type="entry name" value="Znf_CCHC"/>
</dbReference>
<evidence type="ECO:0000256" key="1">
    <source>
        <dbReference type="PROSITE-ProRule" id="PRU00047"/>
    </source>
</evidence>
<dbReference type="PANTHER" id="PTHR31286">
    <property type="entry name" value="GLYCINE-RICH CELL WALL STRUCTURAL PROTEIN 1.8-LIKE"/>
    <property type="match status" value="1"/>
</dbReference>
<feature type="region of interest" description="Disordered" evidence="2">
    <location>
        <begin position="463"/>
        <end position="484"/>
    </location>
</feature>
<evidence type="ECO:0000313" key="4">
    <source>
        <dbReference type="EMBL" id="KAL3643388.1"/>
    </source>
</evidence>
<keyword evidence="1" id="KW-0479">Metal-binding</keyword>
<organism evidence="4 5">
    <name type="scientific">Castilleja foliolosa</name>
    <dbReference type="NCBI Taxonomy" id="1961234"/>
    <lineage>
        <taxon>Eukaryota</taxon>
        <taxon>Viridiplantae</taxon>
        <taxon>Streptophyta</taxon>
        <taxon>Embryophyta</taxon>
        <taxon>Tracheophyta</taxon>
        <taxon>Spermatophyta</taxon>
        <taxon>Magnoliopsida</taxon>
        <taxon>eudicotyledons</taxon>
        <taxon>Gunneridae</taxon>
        <taxon>Pentapetalae</taxon>
        <taxon>asterids</taxon>
        <taxon>lamiids</taxon>
        <taxon>Lamiales</taxon>
        <taxon>Orobanchaceae</taxon>
        <taxon>Pedicularideae</taxon>
        <taxon>Castillejinae</taxon>
        <taxon>Castilleja</taxon>
    </lineage>
</organism>
<dbReference type="PROSITE" id="PS50158">
    <property type="entry name" value="ZF_CCHC"/>
    <property type="match status" value="1"/>
</dbReference>
<dbReference type="InterPro" id="IPR025558">
    <property type="entry name" value="DUF4283"/>
</dbReference>
<keyword evidence="5" id="KW-1185">Reference proteome</keyword>
<name>A0ABD3DM70_9LAMI</name>
<keyword evidence="1" id="KW-0863">Zinc-finger</keyword>
<dbReference type="PANTHER" id="PTHR31286:SF178">
    <property type="entry name" value="DUF4283 DOMAIN-CONTAINING PROTEIN"/>
    <property type="match status" value="1"/>
</dbReference>
<accession>A0ABD3DM70</accession>
<dbReference type="InterPro" id="IPR040256">
    <property type="entry name" value="At4g02000-like"/>
</dbReference>
<evidence type="ECO:0000259" key="3">
    <source>
        <dbReference type="PROSITE" id="PS50158"/>
    </source>
</evidence>
<keyword evidence="1" id="KW-0862">Zinc</keyword>
<comment type="caution">
    <text evidence="4">The sequence shown here is derived from an EMBL/GenBank/DDBJ whole genome shotgun (WGS) entry which is preliminary data.</text>
</comment>
<dbReference type="EMBL" id="JAVIJP010000016">
    <property type="protein sequence ID" value="KAL3643388.1"/>
    <property type="molecule type" value="Genomic_DNA"/>
</dbReference>
<evidence type="ECO:0000256" key="2">
    <source>
        <dbReference type="SAM" id="MobiDB-lite"/>
    </source>
</evidence>
<dbReference type="Proteomes" id="UP001632038">
    <property type="component" value="Unassembled WGS sequence"/>
</dbReference>
<dbReference type="GO" id="GO:0008270">
    <property type="term" value="F:zinc ion binding"/>
    <property type="evidence" value="ECO:0007669"/>
    <property type="project" value="UniProtKB-KW"/>
</dbReference>
<gene>
    <name evidence="4" type="ORF">CASFOL_014203</name>
</gene>
<proteinExistence type="predicted"/>
<sequence length="755" mass="85184">MEKSNPTTDHINEFATMNIDNEHDTAIHALHPNSSPCPTDENTIIAKIITTKTLNMNAFKAAMLKAWKPDKKATTNSLGDNTMAFVFEEEEDMEKILNQAWTFRDHQLAVVRWPPDQAHDEVNLNIVTLWVHAFGVPVSYTNMRSAKVIGDEIVRFIKTDLTNVNQKWKKSIRMQVEIDIQKPLKSALTFSCSGRPKLQIGIRYERLIDFCYSCGLIGHKLANCHNSSEGRQKEIEEECYGPWMKSENFHIPNPKFIRAPCNSPNQIQISPSRYADNRINPPVTDISQTTVDNTAEKGEIGNIQSETSDKDIPLSSAITEIWNDLPAKLKKPSAPPGFPDLQIDTHIPDTAGQSLLTKEIISPHGFGPNNIMEFEPINITEAQPFLKRKFSSLSNMPDPDSTLPTTNLNPNPITTQDQKRPTNLSLPQIEANNLIHSESLTLNQVPYSVNYNPNKKLKNSLTIHQSSPRNDENPLLAQETKPNSIPKDQAILKRDQSLQVVRNSLGIAHIQKYSTSTGEVKNIETETELGSKLAGPEGSIDEDEKMGGLPFACSSVNNLSNNLNKLELIDLGFVGHPFTWNNKRSGVNNIQQRLDRGVGNMSWLSSYPLATIHHLIPISSYHCPIILSTLPEVRSPSPFRFENMWMSDSRIWDVVAKGWNIKAHGSPPFKMTTKIKNVKKELKTWNSDVFGNCHTMIKELKEKVYDCQKQVITDSNEALEKDLLLELDLWLARAESHWKQKAKDNWLKEGDSNTR</sequence>
<dbReference type="AlphaFoldDB" id="A0ABD3DM70"/>
<evidence type="ECO:0000313" key="5">
    <source>
        <dbReference type="Proteomes" id="UP001632038"/>
    </source>
</evidence>
<reference evidence="5" key="1">
    <citation type="journal article" date="2024" name="IScience">
        <title>Strigolactones Initiate the Formation of Haustorium-like Structures in Castilleja.</title>
        <authorList>
            <person name="Buerger M."/>
            <person name="Peterson D."/>
            <person name="Chory J."/>
        </authorList>
    </citation>
    <scope>NUCLEOTIDE SEQUENCE [LARGE SCALE GENOMIC DNA]</scope>
</reference>
<feature type="domain" description="CCHC-type" evidence="3">
    <location>
        <begin position="211"/>
        <end position="224"/>
    </location>
</feature>
<dbReference type="Pfam" id="PF14392">
    <property type="entry name" value="zf-CCHC_4"/>
    <property type="match status" value="1"/>
</dbReference>
<dbReference type="InterPro" id="IPR025836">
    <property type="entry name" value="Zn_knuckle_CX2CX4HX4C"/>
</dbReference>
<feature type="region of interest" description="Disordered" evidence="2">
    <location>
        <begin position="396"/>
        <end position="422"/>
    </location>
</feature>
<dbReference type="Pfam" id="PF14111">
    <property type="entry name" value="DUF4283"/>
    <property type="match status" value="1"/>
</dbReference>
<feature type="compositionally biased region" description="Low complexity" evidence="2">
    <location>
        <begin position="402"/>
        <end position="415"/>
    </location>
</feature>
<protein>
    <recommendedName>
        <fullName evidence="3">CCHC-type domain-containing protein</fullName>
    </recommendedName>
</protein>